<evidence type="ECO:0000256" key="1">
    <source>
        <dbReference type="SAM" id="MobiDB-lite"/>
    </source>
</evidence>
<dbReference type="EMBL" id="JABWDY010018288">
    <property type="protein sequence ID" value="KAF5194763.1"/>
    <property type="molecule type" value="Genomic_DNA"/>
</dbReference>
<keyword evidence="3" id="KW-1185">Reference proteome</keyword>
<proteinExistence type="predicted"/>
<dbReference type="AlphaFoldDB" id="A0A7J6WCQ0"/>
<name>A0A7J6WCQ0_THATH</name>
<dbReference type="PANTHER" id="PTHR46929">
    <property type="entry name" value="EXPRESSED PROTEIN"/>
    <property type="match status" value="1"/>
</dbReference>
<dbReference type="PANTHER" id="PTHR46929:SF3">
    <property type="entry name" value="MYB_SANT-LIKE DOMAIN-CONTAINING PROTEIN"/>
    <property type="match status" value="1"/>
</dbReference>
<organism evidence="2 3">
    <name type="scientific">Thalictrum thalictroides</name>
    <name type="common">Rue-anemone</name>
    <name type="synonym">Anemone thalictroides</name>
    <dbReference type="NCBI Taxonomy" id="46969"/>
    <lineage>
        <taxon>Eukaryota</taxon>
        <taxon>Viridiplantae</taxon>
        <taxon>Streptophyta</taxon>
        <taxon>Embryophyta</taxon>
        <taxon>Tracheophyta</taxon>
        <taxon>Spermatophyta</taxon>
        <taxon>Magnoliopsida</taxon>
        <taxon>Ranunculales</taxon>
        <taxon>Ranunculaceae</taxon>
        <taxon>Thalictroideae</taxon>
        <taxon>Thalictrum</taxon>
    </lineage>
</organism>
<sequence length="249" mass="27910">MDDPGDDLEDELSDESSSEEDVGNGSGNALVADDYEYLTIASTAEWTTKRDAMASQMMATIPERRNIMWTPDMDSVLIRFLYDEAVSGNKSRLKTMKKEHSATKTRLDLSGITFNPETKLIEGDEIAWTDYLRNPSNYDEMVMIFGKDMANGSNHLEAFDDTETNTEFLHRNLIDEIDDTRDEGMPFPPVIEPFTLGMGDGSNGSKLRHHQGPGNNDPTKHSRSRFSNEEDPEIKQSFVTLAQAAKDIA</sequence>
<feature type="region of interest" description="Disordered" evidence="1">
    <location>
        <begin position="196"/>
        <end position="236"/>
    </location>
</feature>
<gene>
    <name evidence="2" type="ORF">FRX31_015650</name>
</gene>
<dbReference type="OrthoDB" id="618098at2759"/>
<reference evidence="2 3" key="1">
    <citation type="submission" date="2020-06" db="EMBL/GenBank/DDBJ databases">
        <title>Transcriptomic and genomic resources for Thalictrum thalictroides and T. hernandezii: Facilitating candidate gene discovery in an emerging model plant lineage.</title>
        <authorList>
            <person name="Arias T."/>
            <person name="Riano-Pachon D.M."/>
            <person name="Di Stilio V.S."/>
        </authorList>
    </citation>
    <scope>NUCLEOTIDE SEQUENCE [LARGE SCALE GENOMIC DNA]</scope>
    <source>
        <strain evidence="3">cv. WT478/WT964</strain>
        <tissue evidence="2">Leaves</tissue>
    </source>
</reference>
<evidence type="ECO:0000313" key="2">
    <source>
        <dbReference type="EMBL" id="KAF5194763.1"/>
    </source>
</evidence>
<feature type="compositionally biased region" description="Acidic residues" evidence="1">
    <location>
        <begin position="1"/>
        <end position="22"/>
    </location>
</feature>
<accession>A0A7J6WCQ0</accession>
<evidence type="ECO:0000313" key="3">
    <source>
        <dbReference type="Proteomes" id="UP000554482"/>
    </source>
</evidence>
<feature type="region of interest" description="Disordered" evidence="1">
    <location>
        <begin position="1"/>
        <end position="28"/>
    </location>
</feature>
<protein>
    <submittedName>
        <fullName evidence="2">Uncharacterized protein</fullName>
    </submittedName>
</protein>
<dbReference type="Proteomes" id="UP000554482">
    <property type="component" value="Unassembled WGS sequence"/>
</dbReference>
<comment type="caution">
    <text evidence="2">The sequence shown here is derived from an EMBL/GenBank/DDBJ whole genome shotgun (WGS) entry which is preliminary data.</text>
</comment>